<dbReference type="EC" id="3.6.1.23" evidence="8"/>
<feature type="compositionally biased region" description="Low complexity" evidence="9">
    <location>
        <begin position="20"/>
        <end position="33"/>
    </location>
</feature>
<dbReference type="HAMAP" id="MF_00116">
    <property type="entry name" value="dUTPase_bact"/>
    <property type="match status" value="1"/>
</dbReference>
<feature type="binding site" evidence="8">
    <location>
        <begin position="136"/>
        <end position="138"/>
    </location>
    <ligand>
        <name>substrate</name>
    </ligand>
</feature>
<comment type="cofactor">
    <cofactor evidence="1 8">
        <name>Mg(2+)</name>
        <dbReference type="ChEBI" id="CHEBI:18420"/>
    </cofactor>
</comment>
<dbReference type="GO" id="GO:0000287">
    <property type="term" value="F:magnesium ion binding"/>
    <property type="evidence" value="ECO:0007669"/>
    <property type="project" value="UniProtKB-UniRule"/>
</dbReference>
<feature type="region of interest" description="Disordered" evidence="9">
    <location>
        <begin position="188"/>
        <end position="207"/>
    </location>
</feature>
<dbReference type="NCBIfam" id="TIGR00576">
    <property type="entry name" value="dut"/>
    <property type="match status" value="1"/>
</dbReference>
<evidence type="ECO:0000256" key="5">
    <source>
        <dbReference type="ARBA" id="ARBA00022842"/>
    </source>
</evidence>
<dbReference type="CDD" id="cd07557">
    <property type="entry name" value="trimeric_dUTPase"/>
    <property type="match status" value="1"/>
</dbReference>
<keyword evidence="12" id="KW-1185">Reference proteome</keyword>
<evidence type="ECO:0000256" key="1">
    <source>
        <dbReference type="ARBA" id="ARBA00001946"/>
    </source>
</evidence>
<keyword evidence="5 8" id="KW-0460">Magnesium</keyword>
<gene>
    <name evidence="8" type="primary">dut</name>
    <name evidence="11" type="ORF">CBZ_17120</name>
</gene>
<evidence type="ECO:0000313" key="12">
    <source>
        <dbReference type="Proteomes" id="UP000289954"/>
    </source>
</evidence>
<dbReference type="PANTHER" id="PTHR11241">
    <property type="entry name" value="DEOXYURIDINE 5'-TRIPHOSPHATE NUCLEOTIDOHYDROLASE"/>
    <property type="match status" value="1"/>
</dbReference>
<reference evidence="11 12" key="1">
    <citation type="submission" date="2019-01" db="EMBL/GenBank/DDBJ databases">
        <title>Draft genome sequence of Cellulomonas takizawaensis strain TKZ-21.</title>
        <authorList>
            <person name="Yamamura H."/>
            <person name="Hayashi T."/>
            <person name="Hamada M."/>
            <person name="Serisawa Y."/>
            <person name="Matsuyama K."/>
            <person name="Nakagawa Y."/>
            <person name="Otoguro M."/>
            <person name="Yanagida F."/>
            <person name="Hayakawa M."/>
        </authorList>
    </citation>
    <scope>NUCLEOTIDE SEQUENCE [LARGE SCALE GENOMIC DNA]</scope>
    <source>
        <strain evidence="11 12">NBRC12680</strain>
    </source>
</reference>
<feature type="binding site" evidence="8">
    <location>
        <position position="132"/>
    </location>
    <ligand>
        <name>substrate</name>
    </ligand>
</feature>
<dbReference type="InterPro" id="IPR008181">
    <property type="entry name" value="dUTPase"/>
</dbReference>
<keyword evidence="3 8" id="KW-0479">Metal-binding</keyword>
<dbReference type="UniPathway" id="UPA00610">
    <property type="reaction ID" value="UER00666"/>
</dbReference>
<comment type="pathway">
    <text evidence="8">Pyrimidine metabolism; dUMP biosynthesis; dUMP from dCTP (dUTP route): step 2/2.</text>
</comment>
<dbReference type="Pfam" id="PF00692">
    <property type="entry name" value="dUTPase"/>
    <property type="match status" value="1"/>
</dbReference>
<comment type="caution">
    <text evidence="11">The sequence shown here is derived from an EMBL/GenBank/DDBJ whole genome shotgun (WGS) entry which is preliminary data.</text>
</comment>
<dbReference type="EMBL" id="BIMR01000117">
    <property type="protein sequence ID" value="GCE76656.1"/>
    <property type="molecule type" value="Genomic_DNA"/>
</dbReference>
<feature type="domain" description="dUTPase-like" evidence="10">
    <location>
        <begin position="70"/>
        <end position="199"/>
    </location>
</feature>
<dbReference type="GO" id="GO:0004170">
    <property type="term" value="F:dUTP diphosphatase activity"/>
    <property type="evidence" value="ECO:0007669"/>
    <property type="project" value="UniProtKB-UniRule"/>
</dbReference>
<keyword evidence="6 8" id="KW-0546">Nucleotide metabolism</keyword>
<dbReference type="Proteomes" id="UP000289954">
    <property type="component" value="Unassembled WGS sequence"/>
</dbReference>
<evidence type="ECO:0000256" key="7">
    <source>
        <dbReference type="ARBA" id="ARBA00047686"/>
    </source>
</evidence>
<dbReference type="NCBIfam" id="NF001862">
    <property type="entry name" value="PRK00601.1"/>
    <property type="match status" value="1"/>
</dbReference>
<feature type="region of interest" description="Disordered" evidence="9">
    <location>
        <begin position="1"/>
        <end position="53"/>
    </location>
</feature>
<dbReference type="InterPro" id="IPR029054">
    <property type="entry name" value="dUTPase-like"/>
</dbReference>
<name>A0A402DRE5_9CELL</name>
<dbReference type="FunFam" id="2.70.40.10:FF:000008">
    <property type="entry name" value="Deoxyuridine 5'-triphosphate nucleotidohydrolase"/>
    <property type="match status" value="1"/>
</dbReference>
<comment type="function">
    <text evidence="8">This enzyme is involved in nucleotide metabolism: it produces dUMP, the immediate precursor of thymidine nucleotides and it decreases the intracellular concentration of dUTP so that uracil cannot be incorporated into DNA.</text>
</comment>
<evidence type="ECO:0000256" key="4">
    <source>
        <dbReference type="ARBA" id="ARBA00022801"/>
    </source>
</evidence>
<evidence type="ECO:0000256" key="3">
    <source>
        <dbReference type="ARBA" id="ARBA00022723"/>
    </source>
</evidence>
<dbReference type="GO" id="GO:0046081">
    <property type="term" value="P:dUTP catabolic process"/>
    <property type="evidence" value="ECO:0007669"/>
    <property type="project" value="InterPro"/>
</dbReference>
<evidence type="ECO:0000256" key="6">
    <source>
        <dbReference type="ARBA" id="ARBA00023080"/>
    </source>
</evidence>
<dbReference type="AlphaFoldDB" id="A0A402DRE5"/>
<comment type="similarity">
    <text evidence="2 8">Belongs to the dUTPase family.</text>
</comment>
<evidence type="ECO:0000313" key="11">
    <source>
        <dbReference type="EMBL" id="GCE76656.1"/>
    </source>
</evidence>
<dbReference type="InterPro" id="IPR033704">
    <property type="entry name" value="dUTPase_trimeric"/>
</dbReference>
<feature type="binding site" evidence="8">
    <location>
        <begin position="119"/>
        <end position="121"/>
    </location>
    <ligand>
        <name>substrate</name>
    </ligand>
</feature>
<dbReference type="GO" id="GO:0006226">
    <property type="term" value="P:dUMP biosynthetic process"/>
    <property type="evidence" value="ECO:0007669"/>
    <property type="project" value="UniProtKB-UniRule"/>
</dbReference>
<proteinExistence type="inferred from homology"/>
<dbReference type="Gene3D" id="2.70.40.10">
    <property type="match status" value="1"/>
</dbReference>
<dbReference type="InterPro" id="IPR036157">
    <property type="entry name" value="dUTPase-like_sf"/>
</dbReference>
<accession>A0A402DRE5</accession>
<organism evidence="11 12">
    <name type="scientific">Cellulomonas biazotea</name>
    <dbReference type="NCBI Taxonomy" id="1709"/>
    <lineage>
        <taxon>Bacteria</taxon>
        <taxon>Bacillati</taxon>
        <taxon>Actinomycetota</taxon>
        <taxon>Actinomycetes</taxon>
        <taxon>Micrococcales</taxon>
        <taxon>Cellulomonadaceae</taxon>
        <taxon>Cellulomonas</taxon>
    </lineage>
</organism>
<sequence length="207" mass="21011">MNATSSTHPHGPGHSRSDQAAAGTPTGAAAGRGESSGMPPASHPGEVGSGPVTAEPPVEVLLLRLDPDLPAPAYAHPGDAGADLVARVDVVLPPQGRATVPTGVAIALPDGYAAFVHPRSGLAARHGLTIVNAPGTVDAGYRGEIAVTLLNTDAEHPIELHRGDRIAQLVVQRVDRARFVEVEQLPGSHRGEGGFGSSGGWKAARTG</sequence>
<dbReference type="PANTHER" id="PTHR11241:SF0">
    <property type="entry name" value="DEOXYURIDINE 5'-TRIPHOSPHATE NUCLEOTIDOHYDROLASE"/>
    <property type="match status" value="1"/>
</dbReference>
<evidence type="ECO:0000256" key="2">
    <source>
        <dbReference type="ARBA" id="ARBA00006581"/>
    </source>
</evidence>
<evidence type="ECO:0000256" key="9">
    <source>
        <dbReference type="SAM" id="MobiDB-lite"/>
    </source>
</evidence>
<evidence type="ECO:0000256" key="8">
    <source>
        <dbReference type="HAMAP-Rule" id="MF_00116"/>
    </source>
</evidence>
<dbReference type="SUPFAM" id="SSF51283">
    <property type="entry name" value="dUTPase-like"/>
    <property type="match status" value="1"/>
</dbReference>
<evidence type="ECO:0000259" key="10">
    <source>
        <dbReference type="Pfam" id="PF00692"/>
    </source>
</evidence>
<comment type="caution">
    <text evidence="8">Lacks conserved residue(s) required for the propagation of feature annotation.</text>
</comment>
<keyword evidence="4 8" id="KW-0378">Hydrolase</keyword>
<comment type="catalytic activity">
    <reaction evidence="7 8">
        <text>dUTP + H2O = dUMP + diphosphate + H(+)</text>
        <dbReference type="Rhea" id="RHEA:10248"/>
        <dbReference type="ChEBI" id="CHEBI:15377"/>
        <dbReference type="ChEBI" id="CHEBI:15378"/>
        <dbReference type="ChEBI" id="CHEBI:33019"/>
        <dbReference type="ChEBI" id="CHEBI:61555"/>
        <dbReference type="ChEBI" id="CHEBI:246422"/>
        <dbReference type="EC" id="3.6.1.23"/>
    </reaction>
</comment>
<protein>
    <recommendedName>
        <fullName evidence="8">Deoxyuridine 5'-triphosphate nucleotidohydrolase</fullName>
        <shortName evidence="8">dUTPase</shortName>
        <ecNumber evidence="8">3.6.1.23</ecNumber>
    </recommendedName>
    <alternativeName>
        <fullName evidence="8">dUTP pyrophosphatase</fullName>
    </alternativeName>
</protein>